<proteinExistence type="predicted"/>
<feature type="transmembrane region" description="Helical" evidence="1">
    <location>
        <begin position="15"/>
        <end position="36"/>
    </location>
</feature>
<evidence type="ECO:0000313" key="3">
    <source>
        <dbReference type="Proteomes" id="UP000538196"/>
    </source>
</evidence>
<gene>
    <name evidence="2" type="ORF">FHX33_002438</name>
</gene>
<dbReference type="InterPro" id="IPR006311">
    <property type="entry name" value="TAT_signal"/>
</dbReference>
<sequence>MTHPSRTRRDLRRRVLGVLPAVGAAAIVASAVLVVAGTPHTSAAYRDDAYLNLTAGGGTPMGTPSYDLMFRYRTSGTWSSGESGMSEWIQADADGGIDVPDAVNCRTPLMVAGKTSDASACHAEIQVRNMSPQLASFLTTTVAAGPDSDPGMAAAVRYGLWSGSPTSRFIYVDNNRLGAVTTLVSGPGRTGPLLTAHGTANDNAHLEFIFWLSDQGAAGNAALKGKSLSLQISFAGRSEVLGR</sequence>
<keyword evidence="1" id="KW-0472">Membrane</keyword>
<dbReference type="EMBL" id="JACHVP010000002">
    <property type="protein sequence ID" value="MBB2967675.1"/>
    <property type="molecule type" value="Genomic_DNA"/>
</dbReference>
<organism evidence="2 3">
    <name type="scientific">Leifsonia aquatica</name>
    <name type="common">Corynebacterium aquaticum</name>
    <dbReference type="NCBI Taxonomy" id="144185"/>
    <lineage>
        <taxon>Bacteria</taxon>
        <taxon>Bacillati</taxon>
        <taxon>Actinomycetota</taxon>
        <taxon>Actinomycetes</taxon>
        <taxon>Micrococcales</taxon>
        <taxon>Microbacteriaceae</taxon>
        <taxon>Leifsonia</taxon>
    </lineage>
</organism>
<protein>
    <submittedName>
        <fullName evidence="2">Uncharacterized protein</fullName>
    </submittedName>
</protein>
<reference evidence="2 3" key="1">
    <citation type="submission" date="2020-08" db="EMBL/GenBank/DDBJ databases">
        <title>Sequencing the genomes of 1000 actinobacteria strains.</title>
        <authorList>
            <person name="Klenk H.-P."/>
        </authorList>
    </citation>
    <scope>NUCLEOTIDE SEQUENCE [LARGE SCALE GENOMIC DNA]</scope>
    <source>
        <strain evidence="2 3">DSM 20146</strain>
    </source>
</reference>
<dbReference type="Proteomes" id="UP000538196">
    <property type="component" value="Unassembled WGS sequence"/>
</dbReference>
<dbReference type="RefSeq" id="WP_021762925.1">
    <property type="nucleotide sequence ID" value="NZ_JACHVP010000002.1"/>
</dbReference>
<dbReference type="PROSITE" id="PS51318">
    <property type="entry name" value="TAT"/>
    <property type="match status" value="1"/>
</dbReference>
<name>A0A7W4UWQ8_LEIAQ</name>
<keyword evidence="1" id="KW-0812">Transmembrane</keyword>
<accession>A0A7W4UWQ8</accession>
<keyword evidence="3" id="KW-1185">Reference proteome</keyword>
<comment type="caution">
    <text evidence="2">The sequence shown here is derived from an EMBL/GenBank/DDBJ whole genome shotgun (WGS) entry which is preliminary data.</text>
</comment>
<dbReference type="AlphaFoldDB" id="A0A7W4UWQ8"/>
<keyword evidence="1" id="KW-1133">Transmembrane helix</keyword>
<evidence type="ECO:0000313" key="2">
    <source>
        <dbReference type="EMBL" id="MBB2967675.1"/>
    </source>
</evidence>
<evidence type="ECO:0000256" key="1">
    <source>
        <dbReference type="SAM" id="Phobius"/>
    </source>
</evidence>